<name>A0A4S8PA13_9ACTN</name>
<protein>
    <submittedName>
        <fullName evidence="1">Uncharacterized protein</fullName>
    </submittedName>
</protein>
<dbReference type="RefSeq" id="WP_136531440.1">
    <property type="nucleotide sequence ID" value="NZ_STGX01000016.1"/>
</dbReference>
<dbReference type="Proteomes" id="UP000305792">
    <property type="component" value="Unassembled WGS sequence"/>
</dbReference>
<proteinExistence type="predicted"/>
<reference evidence="1 2" key="1">
    <citation type="journal article" date="2018" name="Int. J. Syst. Evol. Microbiol.">
        <title>Glycomyces paridis sp. nov., isolated from the medicinal plant Paris polyphylla.</title>
        <authorList>
            <person name="Fang X.M."/>
            <person name="Bai J.L."/>
            <person name="Su J."/>
            <person name="Zhao L.L."/>
            <person name="Liu H.Y."/>
            <person name="Ma B.P."/>
            <person name="Zhang Y.Q."/>
            <person name="Yu L.Y."/>
        </authorList>
    </citation>
    <scope>NUCLEOTIDE SEQUENCE [LARGE SCALE GENOMIC DNA]</scope>
    <source>
        <strain evidence="1 2">CPCC 204357</strain>
    </source>
</reference>
<dbReference type="AlphaFoldDB" id="A0A4S8PA13"/>
<organism evidence="1 2">
    <name type="scientific">Glycomyces paridis</name>
    <dbReference type="NCBI Taxonomy" id="2126555"/>
    <lineage>
        <taxon>Bacteria</taxon>
        <taxon>Bacillati</taxon>
        <taxon>Actinomycetota</taxon>
        <taxon>Actinomycetes</taxon>
        <taxon>Glycomycetales</taxon>
        <taxon>Glycomycetaceae</taxon>
        <taxon>Glycomyces</taxon>
    </lineage>
</organism>
<gene>
    <name evidence="1" type="ORF">E9998_19860</name>
</gene>
<accession>A0A4S8PA13</accession>
<comment type="caution">
    <text evidence="1">The sequence shown here is derived from an EMBL/GenBank/DDBJ whole genome shotgun (WGS) entry which is preliminary data.</text>
</comment>
<sequence>MPSNPEPTELTAAERAVAEILWRELDGEDYDPEDGGHEAALRDHATLARELVAAATGAKPVVPEQRGGIVMNVQSASSGSSVDNYAIGFSAGLQRGRRGY</sequence>
<keyword evidence="2" id="KW-1185">Reference proteome</keyword>
<evidence type="ECO:0000313" key="1">
    <source>
        <dbReference type="EMBL" id="THV25992.1"/>
    </source>
</evidence>
<dbReference type="EMBL" id="STGX01000016">
    <property type="protein sequence ID" value="THV25992.1"/>
    <property type="molecule type" value="Genomic_DNA"/>
</dbReference>
<evidence type="ECO:0000313" key="2">
    <source>
        <dbReference type="Proteomes" id="UP000305792"/>
    </source>
</evidence>